<keyword evidence="4" id="KW-0808">Transferase</keyword>
<dbReference type="SMART" id="SM00387">
    <property type="entry name" value="HATPase_c"/>
    <property type="match status" value="1"/>
</dbReference>
<keyword evidence="3" id="KW-0597">Phosphoprotein</keyword>
<feature type="transmembrane region" description="Helical" evidence="9">
    <location>
        <begin position="214"/>
        <end position="234"/>
    </location>
</feature>
<comment type="caution">
    <text evidence="11">The sequence shown here is derived from an EMBL/GenBank/DDBJ whole genome shotgun (WGS) entry which is preliminary data.</text>
</comment>
<dbReference type="InterPro" id="IPR005467">
    <property type="entry name" value="His_kinase_dom"/>
</dbReference>
<dbReference type="InterPro" id="IPR004358">
    <property type="entry name" value="Sig_transdc_His_kin-like_C"/>
</dbReference>
<dbReference type="SUPFAM" id="SSF47384">
    <property type="entry name" value="Homodimeric domain of signal transducing histidine kinase"/>
    <property type="match status" value="1"/>
</dbReference>
<accession>A0A194AGZ3</accession>
<dbReference type="PRINTS" id="PR00344">
    <property type="entry name" value="BCTRLSENSOR"/>
</dbReference>
<dbReference type="InterPro" id="IPR003594">
    <property type="entry name" value="HATPase_dom"/>
</dbReference>
<dbReference type="InterPro" id="IPR036097">
    <property type="entry name" value="HisK_dim/P_sf"/>
</dbReference>
<dbReference type="PANTHER" id="PTHR43065">
    <property type="entry name" value="SENSOR HISTIDINE KINASE"/>
    <property type="match status" value="1"/>
</dbReference>
<keyword evidence="9" id="KW-1133">Transmembrane helix</keyword>
<dbReference type="Pfam" id="PF00512">
    <property type="entry name" value="HisKA"/>
    <property type="match status" value="1"/>
</dbReference>
<keyword evidence="7" id="KW-0067">ATP-binding</keyword>
<dbReference type="GO" id="GO:0000155">
    <property type="term" value="F:phosphorelay sensor kinase activity"/>
    <property type="evidence" value="ECO:0007669"/>
    <property type="project" value="InterPro"/>
</dbReference>
<dbReference type="Pfam" id="PF02518">
    <property type="entry name" value="HATPase_c"/>
    <property type="match status" value="1"/>
</dbReference>
<keyword evidence="9" id="KW-0812">Transmembrane</keyword>
<comment type="catalytic activity">
    <reaction evidence="1">
        <text>ATP + protein L-histidine = ADP + protein N-phospho-L-histidine.</text>
        <dbReference type="EC" id="2.7.13.3"/>
    </reaction>
</comment>
<dbReference type="PANTHER" id="PTHR43065:SF10">
    <property type="entry name" value="PEROXIDE STRESS-ACTIVATED HISTIDINE KINASE MAK3"/>
    <property type="match status" value="1"/>
</dbReference>
<evidence type="ECO:0000256" key="9">
    <source>
        <dbReference type="SAM" id="Phobius"/>
    </source>
</evidence>
<feature type="domain" description="Histidine kinase" evidence="10">
    <location>
        <begin position="270"/>
        <end position="477"/>
    </location>
</feature>
<keyword evidence="12" id="KW-1185">Reference proteome</keyword>
<dbReference type="Gene3D" id="1.10.287.130">
    <property type="match status" value="1"/>
</dbReference>
<reference evidence="12" key="1">
    <citation type="submission" date="2016-06" db="EMBL/GenBank/DDBJ databases">
        <title>Draft genome sequence of Desulfoplanes formicivorans strain Pf12B.</title>
        <authorList>
            <person name="Watanabe M."/>
            <person name="Kojima H."/>
            <person name="Fukui M."/>
        </authorList>
    </citation>
    <scope>NUCLEOTIDE SEQUENCE [LARGE SCALE GENOMIC DNA]</scope>
    <source>
        <strain evidence="12">Pf12B</strain>
    </source>
</reference>
<dbReference type="SUPFAM" id="SSF55874">
    <property type="entry name" value="ATPase domain of HSP90 chaperone/DNA topoisomerase II/histidine kinase"/>
    <property type="match status" value="1"/>
</dbReference>
<evidence type="ECO:0000256" key="6">
    <source>
        <dbReference type="ARBA" id="ARBA00022777"/>
    </source>
</evidence>
<dbReference type="AlphaFoldDB" id="A0A194AGZ3"/>
<dbReference type="Proteomes" id="UP000095200">
    <property type="component" value="Unassembled WGS sequence"/>
</dbReference>
<evidence type="ECO:0000313" key="12">
    <source>
        <dbReference type="Proteomes" id="UP000095200"/>
    </source>
</evidence>
<evidence type="ECO:0000313" key="11">
    <source>
        <dbReference type="EMBL" id="GAU08598.1"/>
    </source>
</evidence>
<gene>
    <name evidence="11" type="ORF">DPF_1312</name>
</gene>
<keyword evidence="8" id="KW-0902">Two-component regulatory system</keyword>
<proteinExistence type="predicted"/>
<organism evidence="11 12">
    <name type="scientific">Desulfoplanes formicivorans</name>
    <dbReference type="NCBI Taxonomy" id="1592317"/>
    <lineage>
        <taxon>Bacteria</taxon>
        <taxon>Pseudomonadati</taxon>
        <taxon>Thermodesulfobacteriota</taxon>
        <taxon>Desulfovibrionia</taxon>
        <taxon>Desulfovibrionales</taxon>
        <taxon>Desulfoplanaceae</taxon>
        <taxon>Desulfoplanes</taxon>
    </lineage>
</organism>
<dbReference type="Gene3D" id="3.30.565.10">
    <property type="entry name" value="Histidine kinase-like ATPase, C-terminal domain"/>
    <property type="match status" value="1"/>
</dbReference>
<dbReference type="SMART" id="SM00388">
    <property type="entry name" value="HisKA"/>
    <property type="match status" value="1"/>
</dbReference>
<dbReference type="STRING" id="1592317.DPF_1312"/>
<dbReference type="EMBL" id="BDFE01000015">
    <property type="protein sequence ID" value="GAU08598.1"/>
    <property type="molecule type" value="Genomic_DNA"/>
</dbReference>
<evidence type="ECO:0000256" key="7">
    <source>
        <dbReference type="ARBA" id="ARBA00022840"/>
    </source>
</evidence>
<dbReference type="RefSeq" id="WP_069858244.1">
    <property type="nucleotide sequence ID" value="NZ_BDFE01000015.1"/>
</dbReference>
<sequence>MPNPLRPDPAHPFQIVKFLSWGSLILILGFSLFLSVFLANYARNMVLQKKKDFALLLAENLNHQIYQRFTLPTVLGFGRVQLKQKAQYKRLDQVVISTIHSFHVLDVRIYDTSSRIAYSMKEGALEKQEIGGRQVQEAIEKQRFNFELLSRLSNWHALFTLDPPARSFVLRTTYPLRAERKLGRLSEAGPLMGVLVFTQDITEDYEQVIHFQRLIIVTTFLSFLVLFFLLWVLIIRADRIFAERMREKKKLEDELHQNEKLASMGRMVASIAHEIRNPLGIIRSSAELLLKRARKEKDSRAGIIQAVLDEAERLGRIVNDFLDYARPKTPNRAVLDLCRIVDHVLAFLENDLEARQIAIVRDCPAKTLIQGDNDLLYRAVYNLVINATQAMDGPGTIRITAFELGREVILEICDTGSGFDADMLEKYLEPFYTTKDFGTGLGLSIVSTILQSHGARLELDNAPEGGGVVRIVFVRPDALA</sequence>
<dbReference type="CDD" id="cd00082">
    <property type="entry name" value="HisKA"/>
    <property type="match status" value="1"/>
</dbReference>
<name>A0A194AGZ3_9BACT</name>
<evidence type="ECO:0000256" key="4">
    <source>
        <dbReference type="ARBA" id="ARBA00022679"/>
    </source>
</evidence>
<keyword evidence="6 11" id="KW-0418">Kinase</keyword>
<evidence type="ECO:0000259" key="10">
    <source>
        <dbReference type="PROSITE" id="PS50109"/>
    </source>
</evidence>
<dbReference type="PROSITE" id="PS50109">
    <property type="entry name" value="HIS_KIN"/>
    <property type="match status" value="1"/>
</dbReference>
<evidence type="ECO:0000256" key="2">
    <source>
        <dbReference type="ARBA" id="ARBA00012438"/>
    </source>
</evidence>
<evidence type="ECO:0000256" key="5">
    <source>
        <dbReference type="ARBA" id="ARBA00022741"/>
    </source>
</evidence>
<evidence type="ECO:0000256" key="1">
    <source>
        <dbReference type="ARBA" id="ARBA00000085"/>
    </source>
</evidence>
<dbReference type="InterPro" id="IPR036890">
    <property type="entry name" value="HATPase_C_sf"/>
</dbReference>
<keyword evidence="9" id="KW-0472">Membrane</keyword>
<protein>
    <recommendedName>
        <fullName evidence="2">histidine kinase</fullName>
        <ecNumber evidence="2">2.7.13.3</ecNumber>
    </recommendedName>
</protein>
<dbReference type="EC" id="2.7.13.3" evidence="2"/>
<keyword evidence="5" id="KW-0547">Nucleotide-binding</keyword>
<evidence type="ECO:0000256" key="8">
    <source>
        <dbReference type="ARBA" id="ARBA00023012"/>
    </source>
</evidence>
<dbReference type="GO" id="GO:0005524">
    <property type="term" value="F:ATP binding"/>
    <property type="evidence" value="ECO:0007669"/>
    <property type="project" value="UniProtKB-KW"/>
</dbReference>
<dbReference type="InterPro" id="IPR003661">
    <property type="entry name" value="HisK_dim/P_dom"/>
</dbReference>
<evidence type="ECO:0000256" key="3">
    <source>
        <dbReference type="ARBA" id="ARBA00022553"/>
    </source>
</evidence>
<feature type="transmembrane region" description="Helical" evidence="9">
    <location>
        <begin position="20"/>
        <end position="41"/>
    </location>
</feature>